<proteinExistence type="predicted"/>
<dbReference type="Gene3D" id="3.40.50.720">
    <property type="entry name" value="NAD(P)-binding Rossmann-like Domain"/>
    <property type="match status" value="2"/>
</dbReference>
<feature type="domain" description="D-isomer specific 2-hydroxyacid dehydrogenase NAD-binding" evidence="3">
    <location>
        <begin position="105"/>
        <end position="278"/>
    </location>
</feature>
<sequence>MTKIHILGPNPETFLVKLAPLFPEVIFTVGSYRDDFGKNFKLYDVLFAFSDFLSRDSFRAPNRLRWVQSLGTGLDGMIDSPYLDDNVIFTSMRGIHGPQVSELVFMHMLSLSRNYSKAMVNQRDHLWERWPGKSLQKKTVGLLGVGVISQALAKRCKAFDMKVVGITNTRRELENFDKIVLRKELISIVKELDYLVVLVPLDGETLGLVNERVFSGMKRTAYLINVARGGVVDENALMTAINNGEIAGAGLDVFEQEPLPVDSPLWSQPNLNLTPHLGGMVDVYVEQAMPILIHNLKAFLSGQYDTMLNLVEHQQY</sequence>
<evidence type="ECO:0000256" key="2">
    <source>
        <dbReference type="ARBA" id="ARBA00023027"/>
    </source>
</evidence>
<dbReference type="CDD" id="cd05300">
    <property type="entry name" value="2-Hacid_dh_1"/>
    <property type="match status" value="1"/>
</dbReference>
<dbReference type="GO" id="GO:0051287">
    <property type="term" value="F:NAD binding"/>
    <property type="evidence" value="ECO:0007669"/>
    <property type="project" value="InterPro"/>
</dbReference>
<dbReference type="AlphaFoldDB" id="A0A382J1J5"/>
<reference evidence="4" key="1">
    <citation type="submission" date="2018-05" db="EMBL/GenBank/DDBJ databases">
        <authorList>
            <person name="Lanie J.A."/>
            <person name="Ng W.-L."/>
            <person name="Kazmierczak K.M."/>
            <person name="Andrzejewski T.M."/>
            <person name="Davidsen T.M."/>
            <person name="Wayne K.J."/>
            <person name="Tettelin H."/>
            <person name="Glass J.I."/>
            <person name="Rusch D."/>
            <person name="Podicherti R."/>
            <person name="Tsui H.-C.T."/>
            <person name="Winkler M.E."/>
        </authorList>
    </citation>
    <scope>NUCLEOTIDE SEQUENCE</scope>
</reference>
<keyword evidence="1" id="KW-0560">Oxidoreductase</keyword>
<evidence type="ECO:0000313" key="4">
    <source>
        <dbReference type="EMBL" id="SVC05282.1"/>
    </source>
</evidence>
<organism evidence="4">
    <name type="scientific">marine metagenome</name>
    <dbReference type="NCBI Taxonomy" id="408172"/>
    <lineage>
        <taxon>unclassified sequences</taxon>
        <taxon>metagenomes</taxon>
        <taxon>ecological metagenomes</taxon>
    </lineage>
</organism>
<dbReference type="EMBL" id="UINC01070831">
    <property type="protein sequence ID" value="SVC05282.1"/>
    <property type="molecule type" value="Genomic_DNA"/>
</dbReference>
<evidence type="ECO:0000259" key="3">
    <source>
        <dbReference type="Pfam" id="PF02826"/>
    </source>
</evidence>
<name>A0A382J1J5_9ZZZZ</name>
<dbReference type="SUPFAM" id="SSF51735">
    <property type="entry name" value="NAD(P)-binding Rossmann-fold domains"/>
    <property type="match status" value="1"/>
</dbReference>
<protein>
    <recommendedName>
        <fullName evidence="3">D-isomer specific 2-hydroxyacid dehydrogenase NAD-binding domain-containing protein</fullName>
    </recommendedName>
</protein>
<dbReference type="Pfam" id="PF02826">
    <property type="entry name" value="2-Hacid_dh_C"/>
    <property type="match status" value="1"/>
</dbReference>
<dbReference type="SUPFAM" id="SSF52283">
    <property type="entry name" value="Formate/glycerate dehydrogenase catalytic domain-like"/>
    <property type="match status" value="1"/>
</dbReference>
<gene>
    <name evidence="4" type="ORF">METZ01_LOCUS258136</name>
</gene>
<dbReference type="GO" id="GO:0016491">
    <property type="term" value="F:oxidoreductase activity"/>
    <property type="evidence" value="ECO:0007669"/>
    <property type="project" value="UniProtKB-KW"/>
</dbReference>
<evidence type="ECO:0000256" key="1">
    <source>
        <dbReference type="ARBA" id="ARBA00023002"/>
    </source>
</evidence>
<dbReference type="PANTHER" id="PTHR43333:SF1">
    <property type="entry name" value="D-ISOMER SPECIFIC 2-HYDROXYACID DEHYDROGENASE NAD-BINDING DOMAIN-CONTAINING PROTEIN"/>
    <property type="match status" value="1"/>
</dbReference>
<dbReference type="PROSITE" id="PS00671">
    <property type="entry name" value="D_2_HYDROXYACID_DH_3"/>
    <property type="match status" value="1"/>
</dbReference>
<keyword evidence="2" id="KW-0520">NAD</keyword>
<dbReference type="InterPro" id="IPR036291">
    <property type="entry name" value="NAD(P)-bd_dom_sf"/>
</dbReference>
<dbReference type="InterPro" id="IPR029753">
    <property type="entry name" value="D-isomer_DH_CS"/>
</dbReference>
<dbReference type="InterPro" id="IPR006140">
    <property type="entry name" value="D-isomer_DH_NAD-bd"/>
</dbReference>
<accession>A0A382J1J5</accession>
<dbReference type="PANTHER" id="PTHR43333">
    <property type="entry name" value="2-HACID_DH_C DOMAIN-CONTAINING PROTEIN"/>
    <property type="match status" value="1"/>
</dbReference>